<sequence>MASAGTLLSDLDSSSGGGDGDLVQKILQDMSLPSGGQQRPIPPPLPASTPSSHSMASNSHVPMTMDSHIPTSHIIGNEHPTPADFAAAMTGMSGARPSEQKVAAFAAPVDPSLAMPGAYMGQQYAPQQEQREDIIYPSTKKTLWNRLIDEAKLPFLVGLLFFVFSLPPIRVLFAHYLPRAIKHTGEFNLFGLMIVSLFVGGAYWVLLRIVAPLLSL</sequence>
<dbReference type="EMBL" id="MN739656">
    <property type="protein sequence ID" value="QHT18478.1"/>
    <property type="molecule type" value="Genomic_DNA"/>
</dbReference>
<name>A0A6C0DNI4_9ZZZZ</name>
<proteinExistence type="predicted"/>
<evidence type="ECO:0000313" key="3">
    <source>
        <dbReference type="EMBL" id="QHT18478.1"/>
    </source>
</evidence>
<organism evidence="3">
    <name type="scientific">viral metagenome</name>
    <dbReference type="NCBI Taxonomy" id="1070528"/>
    <lineage>
        <taxon>unclassified sequences</taxon>
        <taxon>metagenomes</taxon>
        <taxon>organismal metagenomes</taxon>
    </lineage>
</organism>
<accession>A0A6C0DNI4</accession>
<protein>
    <submittedName>
        <fullName evidence="3">Uncharacterized protein</fullName>
    </submittedName>
</protein>
<feature type="transmembrane region" description="Helical" evidence="2">
    <location>
        <begin position="189"/>
        <end position="211"/>
    </location>
</feature>
<keyword evidence="2" id="KW-1133">Transmembrane helix</keyword>
<evidence type="ECO:0000256" key="1">
    <source>
        <dbReference type="SAM" id="MobiDB-lite"/>
    </source>
</evidence>
<feature type="transmembrane region" description="Helical" evidence="2">
    <location>
        <begin position="155"/>
        <end position="177"/>
    </location>
</feature>
<reference evidence="3" key="1">
    <citation type="journal article" date="2020" name="Nature">
        <title>Giant virus diversity and host interactions through global metagenomics.</title>
        <authorList>
            <person name="Schulz F."/>
            <person name="Roux S."/>
            <person name="Paez-Espino D."/>
            <person name="Jungbluth S."/>
            <person name="Walsh D.A."/>
            <person name="Denef V.J."/>
            <person name="McMahon K.D."/>
            <person name="Konstantinidis K.T."/>
            <person name="Eloe-Fadrosh E.A."/>
            <person name="Kyrpides N.C."/>
            <person name="Woyke T."/>
        </authorList>
    </citation>
    <scope>NUCLEOTIDE SEQUENCE</scope>
    <source>
        <strain evidence="3">GVMAG-M-3300023174-46</strain>
    </source>
</reference>
<keyword evidence="2" id="KW-0812">Transmembrane</keyword>
<keyword evidence="2" id="KW-0472">Membrane</keyword>
<dbReference type="AlphaFoldDB" id="A0A6C0DNI4"/>
<feature type="region of interest" description="Disordered" evidence="1">
    <location>
        <begin position="1"/>
        <end position="66"/>
    </location>
</feature>
<evidence type="ECO:0000256" key="2">
    <source>
        <dbReference type="SAM" id="Phobius"/>
    </source>
</evidence>